<dbReference type="Proteomes" id="UP000003704">
    <property type="component" value="Unassembled WGS sequence"/>
</dbReference>
<dbReference type="SMART" id="SM00448">
    <property type="entry name" value="REC"/>
    <property type="match status" value="1"/>
</dbReference>
<feature type="modified residue" description="4-aspartylphosphate" evidence="1">
    <location>
        <position position="238"/>
    </location>
</feature>
<proteinExistence type="predicted"/>
<dbReference type="SMART" id="SM00260">
    <property type="entry name" value="CheW"/>
    <property type="match status" value="1"/>
</dbReference>
<dbReference type="GO" id="GO:0000160">
    <property type="term" value="P:phosphorelay signal transduction system"/>
    <property type="evidence" value="ECO:0007669"/>
    <property type="project" value="InterPro"/>
</dbReference>
<accession>I7ZCB0</accession>
<evidence type="ECO:0000256" key="1">
    <source>
        <dbReference type="PROSITE-ProRule" id="PRU00169"/>
    </source>
</evidence>
<dbReference type="RefSeq" id="WP_007185840.1">
    <property type="nucleotide sequence ID" value="NZ_AKGD01000002.1"/>
</dbReference>
<dbReference type="Pfam" id="PF00072">
    <property type="entry name" value="Response_reg"/>
    <property type="match status" value="1"/>
</dbReference>
<dbReference type="PANTHER" id="PTHR47233:SF3">
    <property type="entry name" value="CHEMOTAXIS PROTEIN CHEV"/>
    <property type="match status" value="1"/>
</dbReference>
<keyword evidence="1" id="KW-0597">Phosphoprotein</keyword>
<keyword evidence="5" id="KW-1185">Reference proteome</keyword>
<dbReference type="GO" id="GO:0006935">
    <property type="term" value="P:chemotaxis"/>
    <property type="evidence" value="ECO:0007669"/>
    <property type="project" value="InterPro"/>
</dbReference>
<dbReference type="EMBL" id="AKGD01000002">
    <property type="protein sequence ID" value="EIT69317.1"/>
    <property type="molecule type" value="Genomic_DNA"/>
</dbReference>
<gene>
    <name evidence="4" type="ORF">WQQ_28990</name>
</gene>
<sequence>MAAGLLERIEAQTQLAGFNRLALLLFRLDGRQIFGINVLKVTAVQRRPMLTHMASSHAFIAGVAEVRGQVIPVIDMARALDREGDAQAAHLIVSEFNRSTQGFLVRSVERIVHVDVEKVRPAPEVEQGPSYLTAIAEIGAQRIEIIDVERILAEVVGDLQQVTRGAFDPGAIGAALRGRKVLVVDDSRVARAHIERVLGQLGIGAIVVNDGRQALQALQRLADEPGGLHDKLLMVISDVEMPDMDGYRLTTEIRRDARLAGLFVLLHSSLSGTFNQAMVKRVGADQFIPKLNADELAQGILARLELSQAA</sequence>
<dbReference type="AlphaFoldDB" id="I7ZCB0"/>
<comment type="caution">
    <text evidence="4">The sequence shown here is derived from an EMBL/GenBank/DDBJ whole genome shotgun (WGS) entry which is preliminary data.</text>
</comment>
<feature type="domain" description="Response regulatory" evidence="2">
    <location>
        <begin position="180"/>
        <end position="305"/>
    </location>
</feature>
<reference evidence="4 5" key="1">
    <citation type="journal article" date="2012" name="J. Bacteriol.">
        <title>Genome Sequence of n-Alkane-Degrading Hydrocarboniphaga effusa Strain AP103T (ATCC BAA-332T).</title>
        <authorList>
            <person name="Chang H.K."/>
            <person name="Zylstra G.J."/>
            <person name="Chae J.C."/>
        </authorList>
    </citation>
    <scope>NUCLEOTIDE SEQUENCE [LARGE SCALE GENOMIC DNA]</scope>
    <source>
        <strain evidence="4 5">AP103</strain>
    </source>
</reference>
<dbReference type="Pfam" id="PF01584">
    <property type="entry name" value="CheW"/>
    <property type="match status" value="1"/>
</dbReference>
<dbReference type="Gene3D" id="2.30.30.40">
    <property type="entry name" value="SH3 Domains"/>
    <property type="match status" value="1"/>
</dbReference>
<dbReference type="SUPFAM" id="SSF50341">
    <property type="entry name" value="CheW-like"/>
    <property type="match status" value="1"/>
</dbReference>
<dbReference type="OrthoDB" id="9806105at2"/>
<dbReference type="InterPro" id="IPR011006">
    <property type="entry name" value="CheY-like_superfamily"/>
</dbReference>
<evidence type="ECO:0000259" key="3">
    <source>
        <dbReference type="PROSITE" id="PS50851"/>
    </source>
</evidence>
<evidence type="ECO:0000313" key="4">
    <source>
        <dbReference type="EMBL" id="EIT69317.1"/>
    </source>
</evidence>
<dbReference type="InterPro" id="IPR001789">
    <property type="entry name" value="Sig_transdc_resp-reg_receiver"/>
</dbReference>
<dbReference type="PATRIC" id="fig|1172194.4.peg.2807"/>
<dbReference type="PROSITE" id="PS50851">
    <property type="entry name" value="CHEW"/>
    <property type="match status" value="1"/>
</dbReference>
<dbReference type="PANTHER" id="PTHR47233">
    <property type="entry name" value="CHEMOTAXIS PROTEIN CHEV"/>
    <property type="match status" value="1"/>
</dbReference>
<dbReference type="Gene3D" id="2.40.50.180">
    <property type="entry name" value="CheA-289, Domain 4"/>
    <property type="match status" value="1"/>
</dbReference>
<dbReference type="PIRSF" id="PIRSF002867">
    <property type="entry name" value="CheV"/>
    <property type="match status" value="1"/>
</dbReference>
<dbReference type="SUPFAM" id="SSF52172">
    <property type="entry name" value="CheY-like"/>
    <property type="match status" value="1"/>
</dbReference>
<dbReference type="PROSITE" id="PS50110">
    <property type="entry name" value="RESPONSE_REGULATORY"/>
    <property type="match status" value="1"/>
</dbReference>
<dbReference type="Gene3D" id="3.40.50.2300">
    <property type="match status" value="1"/>
</dbReference>
<dbReference type="STRING" id="1172194.WQQ_28990"/>
<protein>
    <submittedName>
        <fullName evidence="4">Uncharacterized protein</fullName>
    </submittedName>
</protein>
<organism evidence="4 5">
    <name type="scientific">Hydrocarboniphaga effusa AP103</name>
    <dbReference type="NCBI Taxonomy" id="1172194"/>
    <lineage>
        <taxon>Bacteria</taxon>
        <taxon>Pseudomonadati</taxon>
        <taxon>Pseudomonadota</taxon>
        <taxon>Gammaproteobacteria</taxon>
        <taxon>Nevskiales</taxon>
        <taxon>Nevskiaceae</taxon>
        <taxon>Hydrocarboniphaga</taxon>
    </lineage>
</organism>
<dbReference type="InterPro" id="IPR036061">
    <property type="entry name" value="CheW-like_dom_sf"/>
</dbReference>
<dbReference type="InterPro" id="IPR024181">
    <property type="entry name" value="Chemotax_regulator_CheV"/>
</dbReference>
<evidence type="ECO:0000259" key="2">
    <source>
        <dbReference type="PROSITE" id="PS50110"/>
    </source>
</evidence>
<evidence type="ECO:0000313" key="5">
    <source>
        <dbReference type="Proteomes" id="UP000003704"/>
    </source>
</evidence>
<name>I7ZCB0_9GAMM</name>
<dbReference type="InterPro" id="IPR002545">
    <property type="entry name" value="CheW-lke_dom"/>
</dbReference>
<feature type="domain" description="CheW-like" evidence="3">
    <location>
        <begin position="20"/>
        <end position="157"/>
    </location>
</feature>